<dbReference type="Pfam" id="PF07702">
    <property type="entry name" value="UTRA"/>
    <property type="match status" value="1"/>
</dbReference>
<keyword evidence="7" id="KW-1185">Reference proteome</keyword>
<dbReference type="GO" id="GO:0045892">
    <property type="term" value="P:negative regulation of DNA-templated transcription"/>
    <property type="evidence" value="ECO:0007669"/>
    <property type="project" value="TreeGrafter"/>
</dbReference>
<evidence type="ECO:0000256" key="3">
    <source>
        <dbReference type="ARBA" id="ARBA00023163"/>
    </source>
</evidence>
<dbReference type="SMART" id="SM00345">
    <property type="entry name" value="HTH_GNTR"/>
    <property type="match status" value="1"/>
</dbReference>
<keyword evidence="3" id="KW-0804">Transcription</keyword>
<dbReference type="Gene3D" id="3.40.1410.10">
    <property type="entry name" value="Chorismate lyase-like"/>
    <property type="match status" value="1"/>
</dbReference>
<evidence type="ECO:0000256" key="4">
    <source>
        <dbReference type="SAM" id="MobiDB-lite"/>
    </source>
</evidence>
<accession>A0A849I5B3</accession>
<feature type="region of interest" description="Disordered" evidence="4">
    <location>
        <begin position="241"/>
        <end position="261"/>
    </location>
</feature>
<dbReference type="Pfam" id="PF00392">
    <property type="entry name" value="GntR"/>
    <property type="match status" value="1"/>
</dbReference>
<dbReference type="Gene3D" id="1.10.10.10">
    <property type="entry name" value="Winged helix-like DNA-binding domain superfamily/Winged helix DNA-binding domain"/>
    <property type="match status" value="1"/>
</dbReference>
<dbReference type="SUPFAM" id="SSF46785">
    <property type="entry name" value="Winged helix' DNA-binding domain"/>
    <property type="match status" value="1"/>
</dbReference>
<dbReference type="GO" id="GO:0003677">
    <property type="term" value="F:DNA binding"/>
    <property type="evidence" value="ECO:0007669"/>
    <property type="project" value="UniProtKB-KW"/>
</dbReference>
<proteinExistence type="predicted"/>
<comment type="caution">
    <text evidence="6">The sequence shown here is derived from an EMBL/GenBank/DDBJ whole genome shotgun (WGS) entry which is preliminary data.</text>
</comment>
<feature type="domain" description="HTH gntR-type" evidence="5">
    <location>
        <begin position="11"/>
        <end position="79"/>
    </location>
</feature>
<dbReference type="InterPro" id="IPR036388">
    <property type="entry name" value="WH-like_DNA-bd_sf"/>
</dbReference>
<sequence>MDRDDQGAGPVPLYHRLYLVLRQQIEDGRFPAEVPLPGELEISKQHGVSRITVRRTMEMLTADGLIERRRGRGTFARSGALGTPITGQLSGLADNLSSYAEHTTVTLHSFEYIPASPIVAATLEIEEGGSVQKAVRTRSREGVPVSLLTTHVPAALGRTYTREELASGSLIRLLERGGARVDSADSTITAKLADAFSAPLLGVQVGQPLIALTRTVRDEKRRPIEYLSALYRPDQYEVRLSMSRDGSGSPNLWRYQQKPEV</sequence>
<evidence type="ECO:0000256" key="1">
    <source>
        <dbReference type="ARBA" id="ARBA00023015"/>
    </source>
</evidence>
<reference evidence="6 7" key="1">
    <citation type="submission" date="2020-04" db="EMBL/GenBank/DDBJ databases">
        <title>Enterovirga sp. isolate from soil.</title>
        <authorList>
            <person name="Chea S."/>
            <person name="Kim D.-U."/>
        </authorList>
    </citation>
    <scope>NUCLEOTIDE SEQUENCE [LARGE SCALE GENOMIC DNA]</scope>
    <source>
        <strain evidence="6 7">DB1703</strain>
    </source>
</reference>
<dbReference type="PANTHER" id="PTHR44846:SF1">
    <property type="entry name" value="MANNOSYL-D-GLYCERATE TRANSPORT_METABOLISM SYSTEM REPRESSOR MNGR-RELATED"/>
    <property type="match status" value="1"/>
</dbReference>
<organism evidence="6 7">
    <name type="scientific">Enterovirga aerilata</name>
    <dbReference type="NCBI Taxonomy" id="2730920"/>
    <lineage>
        <taxon>Bacteria</taxon>
        <taxon>Pseudomonadati</taxon>
        <taxon>Pseudomonadota</taxon>
        <taxon>Alphaproteobacteria</taxon>
        <taxon>Hyphomicrobiales</taxon>
        <taxon>Methylobacteriaceae</taxon>
        <taxon>Enterovirga</taxon>
    </lineage>
</organism>
<evidence type="ECO:0000313" key="6">
    <source>
        <dbReference type="EMBL" id="NNM71589.1"/>
    </source>
</evidence>
<dbReference type="PANTHER" id="PTHR44846">
    <property type="entry name" value="MANNOSYL-D-GLYCERATE TRANSPORT/METABOLISM SYSTEM REPRESSOR MNGR-RELATED"/>
    <property type="match status" value="1"/>
</dbReference>
<dbReference type="InterPro" id="IPR028978">
    <property type="entry name" value="Chorismate_lyase_/UTRA_dom_sf"/>
</dbReference>
<evidence type="ECO:0000313" key="7">
    <source>
        <dbReference type="Proteomes" id="UP000564885"/>
    </source>
</evidence>
<dbReference type="PROSITE" id="PS50949">
    <property type="entry name" value="HTH_GNTR"/>
    <property type="match status" value="1"/>
</dbReference>
<dbReference type="InterPro" id="IPR036390">
    <property type="entry name" value="WH_DNA-bd_sf"/>
</dbReference>
<protein>
    <submittedName>
        <fullName evidence="6">GntR family transcriptional regulator</fullName>
    </submittedName>
</protein>
<dbReference type="CDD" id="cd07377">
    <property type="entry name" value="WHTH_GntR"/>
    <property type="match status" value="1"/>
</dbReference>
<evidence type="ECO:0000256" key="2">
    <source>
        <dbReference type="ARBA" id="ARBA00023125"/>
    </source>
</evidence>
<dbReference type="EMBL" id="JABEPP010000001">
    <property type="protein sequence ID" value="NNM71589.1"/>
    <property type="molecule type" value="Genomic_DNA"/>
</dbReference>
<dbReference type="InterPro" id="IPR000524">
    <property type="entry name" value="Tscrpt_reg_HTH_GntR"/>
</dbReference>
<dbReference type="PRINTS" id="PR00035">
    <property type="entry name" value="HTHGNTR"/>
</dbReference>
<dbReference type="Proteomes" id="UP000564885">
    <property type="component" value="Unassembled WGS sequence"/>
</dbReference>
<dbReference type="RefSeq" id="WP_171217033.1">
    <property type="nucleotide sequence ID" value="NZ_JABEPP010000001.1"/>
</dbReference>
<dbReference type="AlphaFoldDB" id="A0A849I5B3"/>
<keyword evidence="1" id="KW-0805">Transcription regulation</keyword>
<dbReference type="SUPFAM" id="SSF64288">
    <property type="entry name" value="Chorismate lyase-like"/>
    <property type="match status" value="1"/>
</dbReference>
<dbReference type="InterPro" id="IPR050679">
    <property type="entry name" value="Bact_HTH_transcr_reg"/>
</dbReference>
<name>A0A849I5B3_9HYPH</name>
<keyword evidence="2" id="KW-0238">DNA-binding</keyword>
<dbReference type="SMART" id="SM00866">
    <property type="entry name" value="UTRA"/>
    <property type="match status" value="1"/>
</dbReference>
<evidence type="ECO:0000259" key="5">
    <source>
        <dbReference type="PROSITE" id="PS50949"/>
    </source>
</evidence>
<gene>
    <name evidence="6" type="ORF">HJG44_04140</name>
</gene>
<dbReference type="InterPro" id="IPR011663">
    <property type="entry name" value="UTRA"/>
</dbReference>
<dbReference type="GO" id="GO:0003700">
    <property type="term" value="F:DNA-binding transcription factor activity"/>
    <property type="evidence" value="ECO:0007669"/>
    <property type="project" value="InterPro"/>
</dbReference>